<comment type="caution">
    <text evidence="2">The sequence shown here is derived from an EMBL/GenBank/DDBJ whole genome shotgun (WGS) entry which is preliminary data.</text>
</comment>
<dbReference type="RefSeq" id="WP_215241479.1">
    <property type="nucleotide sequence ID" value="NZ_CAJRAF010000002.1"/>
</dbReference>
<dbReference type="AlphaFoldDB" id="A0A916JGU4"/>
<evidence type="ECO:0000256" key="1">
    <source>
        <dbReference type="SAM" id="Phobius"/>
    </source>
</evidence>
<evidence type="ECO:0008006" key="4">
    <source>
        <dbReference type="Google" id="ProtNLM"/>
    </source>
</evidence>
<dbReference type="Gene3D" id="1.10.150.20">
    <property type="entry name" value="5' to 3' exonuclease, C-terminal subdomain"/>
    <property type="match status" value="1"/>
</dbReference>
<reference evidence="2" key="1">
    <citation type="submission" date="2021-04" db="EMBL/GenBank/DDBJ databases">
        <authorList>
            <person name="Rodrigo-Torres L."/>
            <person name="Arahal R. D."/>
            <person name="Lucena T."/>
        </authorList>
    </citation>
    <scope>NUCLEOTIDE SEQUENCE</scope>
    <source>
        <strain evidence="2">CECT 9275</strain>
    </source>
</reference>
<evidence type="ECO:0000313" key="2">
    <source>
        <dbReference type="EMBL" id="CAG5012836.1"/>
    </source>
</evidence>
<name>A0A916JGU4_9BACT</name>
<dbReference type="Proteomes" id="UP000680038">
    <property type="component" value="Unassembled WGS sequence"/>
</dbReference>
<protein>
    <recommendedName>
        <fullName evidence="4">DUF4332 domain-containing protein</fullName>
    </recommendedName>
</protein>
<sequence length="163" mass="18041">MILLEITPLSKPVAISEMLILLAAAAFIGWLIGKWVTNGRVNILRSSLADKKDELSDCREKAGRLSFTDKQSISARDTLVADNLKVIEGIGPKIEQLLHRNGILTLGQLAETSASRMSEILRANPRFQMHDPTTWPQQAALARDGKWDELGELQDRLDGGRLV</sequence>
<keyword evidence="1" id="KW-0472">Membrane</keyword>
<dbReference type="EMBL" id="CAJRAF010000002">
    <property type="protein sequence ID" value="CAG5012836.1"/>
    <property type="molecule type" value="Genomic_DNA"/>
</dbReference>
<accession>A0A916JGU4</accession>
<evidence type="ECO:0000313" key="3">
    <source>
        <dbReference type="Proteomes" id="UP000680038"/>
    </source>
</evidence>
<keyword evidence="1" id="KW-0812">Transmembrane</keyword>
<gene>
    <name evidence="2" type="ORF">DYBT9275_05257</name>
</gene>
<keyword evidence="1" id="KW-1133">Transmembrane helix</keyword>
<proteinExistence type="predicted"/>
<feature type="transmembrane region" description="Helical" evidence="1">
    <location>
        <begin position="12"/>
        <end position="32"/>
    </location>
</feature>
<keyword evidence="3" id="KW-1185">Reference proteome</keyword>
<organism evidence="2 3">
    <name type="scientific">Dyadobacter helix</name>
    <dbReference type="NCBI Taxonomy" id="2822344"/>
    <lineage>
        <taxon>Bacteria</taxon>
        <taxon>Pseudomonadati</taxon>
        <taxon>Bacteroidota</taxon>
        <taxon>Cytophagia</taxon>
        <taxon>Cytophagales</taxon>
        <taxon>Spirosomataceae</taxon>
        <taxon>Dyadobacter</taxon>
    </lineage>
</organism>